<feature type="compositionally biased region" description="Low complexity" evidence="1">
    <location>
        <begin position="800"/>
        <end position="815"/>
    </location>
</feature>
<feature type="region of interest" description="Disordered" evidence="1">
    <location>
        <begin position="411"/>
        <end position="454"/>
    </location>
</feature>
<feature type="region of interest" description="Disordered" evidence="1">
    <location>
        <begin position="695"/>
        <end position="716"/>
    </location>
</feature>
<dbReference type="EMBL" id="JAXCGZ010003278">
    <property type="protein sequence ID" value="KAK7083368.1"/>
    <property type="molecule type" value="Genomic_DNA"/>
</dbReference>
<feature type="region of interest" description="Disordered" evidence="1">
    <location>
        <begin position="882"/>
        <end position="930"/>
    </location>
</feature>
<feature type="compositionally biased region" description="Low complexity" evidence="1">
    <location>
        <begin position="128"/>
        <end position="142"/>
    </location>
</feature>
<protein>
    <submittedName>
        <fullName evidence="2">Uncharacterized protein</fullName>
    </submittedName>
</protein>
<feature type="compositionally biased region" description="Basic residues" evidence="1">
    <location>
        <begin position="155"/>
        <end position="175"/>
    </location>
</feature>
<feature type="region of interest" description="Disordered" evidence="1">
    <location>
        <begin position="650"/>
        <end position="672"/>
    </location>
</feature>
<evidence type="ECO:0000313" key="3">
    <source>
        <dbReference type="Proteomes" id="UP001381693"/>
    </source>
</evidence>
<reference evidence="2 3" key="1">
    <citation type="submission" date="2023-11" db="EMBL/GenBank/DDBJ databases">
        <title>Halocaridina rubra genome assembly.</title>
        <authorList>
            <person name="Smith C."/>
        </authorList>
    </citation>
    <scope>NUCLEOTIDE SEQUENCE [LARGE SCALE GENOMIC DNA]</scope>
    <source>
        <strain evidence="2">EP-1</strain>
        <tissue evidence="2">Whole</tissue>
    </source>
</reference>
<feature type="compositionally biased region" description="Low complexity" evidence="1">
    <location>
        <begin position="61"/>
        <end position="73"/>
    </location>
</feature>
<feature type="compositionally biased region" description="Low complexity" evidence="1">
    <location>
        <begin position="513"/>
        <end position="543"/>
    </location>
</feature>
<feature type="compositionally biased region" description="Low complexity" evidence="1">
    <location>
        <begin position="774"/>
        <end position="788"/>
    </location>
</feature>
<dbReference type="Proteomes" id="UP001381693">
    <property type="component" value="Unassembled WGS sequence"/>
</dbReference>
<feature type="region of interest" description="Disordered" evidence="1">
    <location>
        <begin position="352"/>
        <end position="390"/>
    </location>
</feature>
<evidence type="ECO:0000256" key="1">
    <source>
        <dbReference type="SAM" id="MobiDB-lite"/>
    </source>
</evidence>
<dbReference type="AlphaFoldDB" id="A0AAN8XP80"/>
<feature type="compositionally biased region" description="Low complexity" evidence="1">
    <location>
        <begin position="698"/>
        <end position="707"/>
    </location>
</feature>
<evidence type="ECO:0000313" key="2">
    <source>
        <dbReference type="EMBL" id="KAK7083368.1"/>
    </source>
</evidence>
<feature type="compositionally biased region" description="Low complexity" evidence="1">
    <location>
        <begin position="411"/>
        <end position="421"/>
    </location>
</feature>
<gene>
    <name evidence="2" type="ORF">SK128_027543</name>
</gene>
<feature type="compositionally biased region" description="Polar residues" evidence="1">
    <location>
        <begin position="438"/>
        <end position="454"/>
    </location>
</feature>
<feature type="region of interest" description="Disordered" evidence="1">
    <location>
        <begin position="1"/>
        <end position="236"/>
    </location>
</feature>
<feature type="compositionally biased region" description="Basic and acidic residues" evidence="1">
    <location>
        <begin position="197"/>
        <end position="220"/>
    </location>
</feature>
<feature type="compositionally biased region" description="Pro residues" evidence="1">
    <location>
        <begin position="888"/>
        <end position="900"/>
    </location>
</feature>
<sequence length="1019" mass="108974">KDVSVGLRWKKRRGQDSVTSETSSGEEEQRQVRGRRSFHVTPDSVSRILTRLDKQNSIEDTTSTSGSNSSSHSTPDHRPLRRNPRNSNRVQSFLDTKVDVDCLGSSGTDSNISKLHKSDTNYSGSNKTSSSSTSTSSSSTPEPELPTRPPSRRVAALRHKKLLGQKLRSGKRGKSRGLSWNQQKWRGSVPSPAASSELRRSPKIKNNDENVDHSNREDGGNKTQKRKYNSTSKLSEKLNSVNSSLDILEKKDHLVEKISQHFPNKKPQRATTIVSDSESADDPIVVVYEKTNFKPRTPLARSDSGIKSLASRKVSNIAKHVSSTDKTVSSDSTLKVSEAAIEISYQYETDETDDLNKDSLPNSGCSKNSRVSDHLNSPSNSVSSLTDNQLTSEHSINKEKFDVVSVKSVVVSESESDSNSKPLIDISNPSNEEDPPKSASSLTNSTTPNKVKTPSLNLISDTLISSDEGLDDEVKRKLVTSVDLIVQSLKDESESESNNQCEKDSSLKSTFVSSEPRSSPSPVTLDTLPCTSTSDSLTTSATPVSHKLSVSKDTVQKYDSDILVNAEDNDSLSVISSHCKASDTIVSGSSKDINSVVVNTSSALSGSLSIVTVSVEKSELANVPGSSSAIVSPSQTVGSAKSYDSTKVSVNSSGSTDCTSSSCSRVSSTLNSDNYKSSCDCVEVAGVVSGRAVTITATSGPGPTSSTRVASPPSVSITAVVRSPATHLQPANLDPAHPAPHNHDGAPHSSLHHQLQPSNPHLHPHSHPHYQAVQQHPSQQPLSSASAATRMDHCDGSSDSGVSVTERSVSRSSVLSDDRSSSAEVKPNTPTPITASQIKTSQAAAALLLDRKENIRVYRDPSLLSQSEHSVRHIHSVQHTNMSQHYPGVPPLHHAPPPMGAPGSGGSHAPGHPSSHGQPPSSMPHGLPPNLSYPAAAAAAAAAAGVAPPIHLPPGLSQPMPPGLYPSLPHDVWKLGHVPAIPHNAYAGLLTPHPEELIHMERAREMDRERERAERDRML</sequence>
<feature type="region of interest" description="Disordered" evidence="1">
    <location>
        <begin position="490"/>
        <end position="543"/>
    </location>
</feature>
<feature type="compositionally biased region" description="Low complexity" evidence="1">
    <location>
        <begin position="752"/>
        <end position="761"/>
    </location>
</feature>
<accession>A0AAN8XP80</accession>
<feature type="compositionally biased region" description="Polar residues" evidence="1">
    <location>
        <begin position="359"/>
        <end position="390"/>
    </location>
</feature>
<keyword evidence="3" id="KW-1185">Reference proteome</keyword>
<comment type="caution">
    <text evidence="2">The sequence shown here is derived from an EMBL/GenBank/DDBJ whole genome shotgun (WGS) entry which is preliminary data.</text>
</comment>
<feature type="region of interest" description="Disordered" evidence="1">
    <location>
        <begin position="728"/>
        <end position="837"/>
    </location>
</feature>
<proteinExistence type="predicted"/>
<feature type="non-terminal residue" evidence="2">
    <location>
        <position position="1"/>
    </location>
</feature>
<name>A0AAN8XP80_HALRR</name>
<organism evidence="2 3">
    <name type="scientific">Halocaridina rubra</name>
    <name type="common">Hawaiian red shrimp</name>
    <dbReference type="NCBI Taxonomy" id="373956"/>
    <lineage>
        <taxon>Eukaryota</taxon>
        <taxon>Metazoa</taxon>
        <taxon>Ecdysozoa</taxon>
        <taxon>Arthropoda</taxon>
        <taxon>Crustacea</taxon>
        <taxon>Multicrustacea</taxon>
        <taxon>Malacostraca</taxon>
        <taxon>Eumalacostraca</taxon>
        <taxon>Eucarida</taxon>
        <taxon>Decapoda</taxon>
        <taxon>Pleocyemata</taxon>
        <taxon>Caridea</taxon>
        <taxon>Atyoidea</taxon>
        <taxon>Atyidae</taxon>
        <taxon>Halocaridina</taxon>
    </lineage>
</organism>
<feature type="compositionally biased region" description="Low complexity" evidence="1">
    <location>
        <begin position="909"/>
        <end position="925"/>
    </location>
</feature>
<feature type="non-terminal residue" evidence="2">
    <location>
        <position position="1019"/>
    </location>
</feature>